<name>A0A8J2X418_9STRA</name>
<evidence type="ECO:0000256" key="1">
    <source>
        <dbReference type="SAM" id="Phobius"/>
    </source>
</evidence>
<reference evidence="2" key="1">
    <citation type="submission" date="2021-11" db="EMBL/GenBank/DDBJ databases">
        <authorList>
            <consortium name="Genoscope - CEA"/>
            <person name="William W."/>
        </authorList>
    </citation>
    <scope>NUCLEOTIDE SEQUENCE</scope>
</reference>
<evidence type="ECO:0000313" key="2">
    <source>
        <dbReference type="EMBL" id="CAH0378242.1"/>
    </source>
</evidence>
<keyword evidence="1" id="KW-0812">Transmembrane</keyword>
<dbReference type="AlphaFoldDB" id="A0A8J2X418"/>
<protein>
    <submittedName>
        <fullName evidence="2">Uncharacterized protein</fullName>
    </submittedName>
</protein>
<proteinExistence type="predicted"/>
<organism evidence="2 3">
    <name type="scientific">Pelagomonas calceolata</name>
    <dbReference type="NCBI Taxonomy" id="35677"/>
    <lineage>
        <taxon>Eukaryota</taxon>
        <taxon>Sar</taxon>
        <taxon>Stramenopiles</taxon>
        <taxon>Ochrophyta</taxon>
        <taxon>Pelagophyceae</taxon>
        <taxon>Pelagomonadales</taxon>
        <taxon>Pelagomonadaceae</taxon>
        <taxon>Pelagomonas</taxon>
    </lineage>
</organism>
<accession>A0A8J2X418</accession>
<feature type="transmembrane region" description="Helical" evidence="1">
    <location>
        <begin position="200"/>
        <end position="220"/>
    </location>
</feature>
<keyword evidence="1" id="KW-1133">Transmembrane helix</keyword>
<dbReference type="Proteomes" id="UP000789595">
    <property type="component" value="Unassembled WGS sequence"/>
</dbReference>
<comment type="caution">
    <text evidence="2">The sequence shown here is derived from an EMBL/GenBank/DDBJ whole genome shotgun (WGS) entry which is preliminary data.</text>
</comment>
<keyword evidence="1" id="KW-0472">Membrane</keyword>
<keyword evidence="3" id="KW-1185">Reference proteome</keyword>
<gene>
    <name evidence="2" type="ORF">PECAL_5P27580</name>
</gene>
<dbReference type="EMBL" id="CAKKNE010000005">
    <property type="protein sequence ID" value="CAH0378242.1"/>
    <property type="molecule type" value="Genomic_DNA"/>
</dbReference>
<sequence>MPSPPRPDVDIEGSDAELERTMCTPVQRHAPARDAPWSAPGAVFRPICASPLTPPNATSEINRHAARHAVECYVVYGAKLAARRGGKGPFSPGAAAVAAARAKCRLLCREAGTRRALRRQLVKAVDARRGKESRANGLLRELLSELRELDGIGSPEPCTPFSPKRMNLRGAVRVPLPPSEIDRVGAELSEMRGGLSRRDVGIAVVVAGLGALTLAATTVFGA</sequence>
<evidence type="ECO:0000313" key="3">
    <source>
        <dbReference type="Proteomes" id="UP000789595"/>
    </source>
</evidence>